<dbReference type="AlphaFoldDB" id="A0A820H8T2"/>
<evidence type="ECO:0000313" key="2">
    <source>
        <dbReference type="Proteomes" id="UP000663836"/>
    </source>
</evidence>
<organism evidence="1 2">
    <name type="scientific">Rotaria sordida</name>
    <dbReference type="NCBI Taxonomy" id="392033"/>
    <lineage>
        <taxon>Eukaryota</taxon>
        <taxon>Metazoa</taxon>
        <taxon>Spiralia</taxon>
        <taxon>Gnathifera</taxon>
        <taxon>Rotifera</taxon>
        <taxon>Eurotatoria</taxon>
        <taxon>Bdelloidea</taxon>
        <taxon>Philodinida</taxon>
        <taxon>Philodinidae</taxon>
        <taxon>Rotaria</taxon>
    </lineage>
</organism>
<accession>A0A820H8T2</accession>
<protein>
    <submittedName>
        <fullName evidence="1">Uncharacterized protein</fullName>
    </submittedName>
</protein>
<sequence>MEYYGDITNDFPGGLFEYVRVVSLNDEHPFEHEFFLRIQKSFPFMEQLTVINHKPQKRKQPYESNIDNENLSVIEYFFLNTLDIINTHDDYIEEFLFDTKTYFQNNVYLQIHYESLKRVTHSFTRDATRVNSA</sequence>
<gene>
    <name evidence="1" type="ORF">JBS370_LOCUS40009</name>
</gene>
<reference evidence="1" key="1">
    <citation type="submission" date="2021-02" db="EMBL/GenBank/DDBJ databases">
        <authorList>
            <person name="Nowell W R."/>
        </authorList>
    </citation>
    <scope>NUCLEOTIDE SEQUENCE</scope>
</reference>
<dbReference type="Proteomes" id="UP000663836">
    <property type="component" value="Unassembled WGS sequence"/>
</dbReference>
<feature type="non-terminal residue" evidence="1">
    <location>
        <position position="133"/>
    </location>
</feature>
<name>A0A820H8T2_9BILA</name>
<dbReference type="EMBL" id="CAJOBD010032318">
    <property type="protein sequence ID" value="CAF4289146.1"/>
    <property type="molecule type" value="Genomic_DNA"/>
</dbReference>
<proteinExistence type="predicted"/>
<evidence type="ECO:0000313" key="1">
    <source>
        <dbReference type="EMBL" id="CAF4289146.1"/>
    </source>
</evidence>
<comment type="caution">
    <text evidence="1">The sequence shown here is derived from an EMBL/GenBank/DDBJ whole genome shotgun (WGS) entry which is preliminary data.</text>
</comment>